<evidence type="ECO:0000259" key="6">
    <source>
        <dbReference type="PROSITE" id="PS00623"/>
    </source>
</evidence>
<protein>
    <submittedName>
        <fullName evidence="7">Choline dehydrogenase</fullName>
    </submittedName>
</protein>
<dbReference type="PANTHER" id="PTHR11552">
    <property type="entry name" value="GLUCOSE-METHANOL-CHOLINE GMC OXIDOREDUCTASE"/>
    <property type="match status" value="1"/>
</dbReference>
<name>A0ABQ3D2G5_9ACTN</name>
<dbReference type="EMBL" id="BMVN01000032">
    <property type="protein sequence ID" value="GHA53220.1"/>
    <property type="molecule type" value="Genomic_DNA"/>
</dbReference>
<dbReference type="SUPFAM" id="SSF51905">
    <property type="entry name" value="FAD/NAD(P)-binding domain"/>
    <property type="match status" value="1"/>
</dbReference>
<dbReference type="Gene3D" id="3.30.560.10">
    <property type="entry name" value="Glucose Oxidase, domain 3"/>
    <property type="match status" value="1"/>
</dbReference>
<dbReference type="InterPro" id="IPR036188">
    <property type="entry name" value="FAD/NAD-bd_sf"/>
</dbReference>
<dbReference type="Gene3D" id="3.50.50.60">
    <property type="entry name" value="FAD/NAD(P)-binding domain"/>
    <property type="match status" value="1"/>
</dbReference>
<proteinExistence type="inferred from homology"/>
<organism evidence="7 8">
    <name type="scientific">Streptomyces canarius</name>
    <dbReference type="NCBI Taxonomy" id="285453"/>
    <lineage>
        <taxon>Bacteria</taxon>
        <taxon>Bacillati</taxon>
        <taxon>Actinomycetota</taxon>
        <taxon>Actinomycetes</taxon>
        <taxon>Kitasatosporales</taxon>
        <taxon>Streptomycetaceae</taxon>
        <taxon>Streptomyces</taxon>
    </lineage>
</organism>
<gene>
    <name evidence="7" type="ORF">GCM10010345_67490</name>
</gene>
<evidence type="ECO:0000256" key="4">
    <source>
        <dbReference type="ARBA" id="ARBA00022827"/>
    </source>
</evidence>
<evidence type="ECO:0000256" key="1">
    <source>
        <dbReference type="ARBA" id="ARBA00001974"/>
    </source>
</evidence>
<keyword evidence="8" id="KW-1185">Reference proteome</keyword>
<comment type="caution">
    <text evidence="7">The sequence shown here is derived from an EMBL/GenBank/DDBJ whole genome shotgun (WGS) entry which is preliminary data.</text>
</comment>
<comment type="similarity">
    <text evidence="2 5">Belongs to the GMC oxidoreductase family.</text>
</comment>
<dbReference type="InterPro" id="IPR012132">
    <property type="entry name" value="GMC_OxRdtase"/>
</dbReference>
<feature type="domain" description="Glucose-methanol-choline oxidoreductase N-terminal" evidence="6">
    <location>
        <begin position="83"/>
        <end position="106"/>
    </location>
</feature>
<dbReference type="PROSITE" id="PS00623">
    <property type="entry name" value="GMC_OXRED_1"/>
    <property type="match status" value="1"/>
</dbReference>
<dbReference type="InterPro" id="IPR007867">
    <property type="entry name" value="GMC_OxRtase_C"/>
</dbReference>
<evidence type="ECO:0000313" key="7">
    <source>
        <dbReference type="EMBL" id="GHA53220.1"/>
    </source>
</evidence>
<evidence type="ECO:0000256" key="5">
    <source>
        <dbReference type="RuleBase" id="RU003968"/>
    </source>
</evidence>
<accession>A0ABQ3D2G5</accession>
<dbReference type="PANTHER" id="PTHR11552:SF147">
    <property type="entry name" value="CHOLINE DEHYDROGENASE, MITOCHONDRIAL"/>
    <property type="match status" value="1"/>
</dbReference>
<dbReference type="Proteomes" id="UP000653644">
    <property type="component" value="Unassembled WGS sequence"/>
</dbReference>
<sequence length="511" mass="55165">MMPTETYDYIVVGAGTAGCVLAARLSETPEVRVLLIEAGSAEPLDLMAVPAAWPALMGSNADWADRSVPQEGAGGMVIPLPRGRALGGSSSINAMTFLRGHRSSYDAWEKAGATGWTYDELLPYFKRSENLTGVPGRDPRYRGMEGPLRVAPAARPHPLSEAFLKAVRQADHPITEDFTSGLEEAFGWEDLTIVDGLRLDAATAYLRPVVDRPNLTLVTDALAHRLTFDGERCTGVEYGIGERRHSARATRETVLTAGALGSAQLLMLSGIGPEEHLREVGVEPRLNLAGVGSNLQDHPFTGVVYQSSRPVPPSMGNHGEVAGLIRTDPALDGPDVQLQMVDVPLREDTLPGPAMDQGYMLMVALMRPFSRGTVRLTDATPGNALVVDPRYYTDPRDVDALVHGLRTVREIGRTEALAEWRGEEALPGADVQDDEALRAYVRRNIRTYAHYSGTCRMGTDDGAVVDPQLRVRGVEGLRVADASVMPTIVSANTNATVFAIAERAADLLRAR</sequence>
<dbReference type="InterPro" id="IPR000172">
    <property type="entry name" value="GMC_OxRdtase_N"/>
</dbReference>
<keyword evidence="4 5" id="KW-0274">FAD</keyword>
<evidence type="ECO:0000256" key="3">
    <source>
        <dbReference type="ARBA" id="ARBA00022630"/>
    </source>
</evidence>
<comment type="cofactor">
    <cofactor evidence="1">
        <name>FAD</name>
        <dbReference type="ChEBI" id="CHEBI:57692"/>
    </cofactor>
</comment>
<evidence type="ECO:0000313" key="8">
    <source>
        <dbReference type="Proteomes" id="UP000653644"/>
    </source>
</evidence>
<dbReference type="Pfam" id="PF05199">
    <property type="entry name" value="GMC_oxred_C"/>
    <property type="match status" value="1"/>
</dbReference>
<dbReference type="PIRSF" id="PIRSF000137">
    <property type="entry name" value="Alcohol_oxidase"/>
    <property type="match status" value="1"/>
</dbReference>
<dbReference type="Pfam" id="PF00732">
    <property type="entry name" value="GMC_oxred_N"/>
    <property type="match status" value="1"/>
</dbReference>
<evidence type="ECO:0000256" key="2">
    <source>
        <dbReference type="ARBA" id="ARBA00010790"/>
    </source>
</evidence>
<keyword evidence="3 5" id="KW-0285">Flavoprotein</keyword>
<reference evidence="8" key="1">
    <citation type="journal article" date="2019" name="Int. J. Syst. Evol. Microbiol.">
        <title>The Global Catalogue of Microorganisms (GCM) 10K type strain sequencing project: providing services to taxonomists for standard genome sequencing and annotation.</title>
        <authorList>
            <consortium name="The Broad Institute Genomics Platform"/>
            <consortium name="The Broad Institute Genome Sequencing Center for Infectious Disease"/>
            <person name="Wu L."/>
            <person name="Ma J."/>
        </authorList>
    </citation>
    <scope>NUCLEOTIDE SEQUENCE [LARGE SCALE GENOMIC DNA]</scope>
    <source>
        <strain evidence="8">JCM 4733</strain>
    </source>
</reference>
<dbReference type="SUPFAM" id="SSF54373">
    <property type="entry name" value="FAD-linked reductases, C-terminal domain"/>
    <property type="match status" value="1"/>
</dbReference>